<name>A0A179BEF0_RHILE</name>
<dbReference type="EMBL" id="LWBS01000426">
    <property type="protein sequence ID" value="OAP90058.1"/>
    <property type="molecule type" value="Genomic_DNA"/>
</dbReference>
<evidence type="ECO:0000259" key="1">
    <source>
        <dbReference type="Pfam" id="PF07812"/>
    </source>
</evidence>
<reference evidence="2" key="1">
    <citation type="submission" date="2016-04" db="EMBL/GenBank/DDBJ databases">
        <title>Fast-growing isolate from the root nodules of Vavilovia formosa.</title>
        <authorList>
            <person name="Kimeklis A."/>
            <person name="Safronova V."/>
            <person name="Belimov A."/>
            <person name="Andronov E."/>
        </authorList>
    </citation>
    <scope>NUCLEOTIDE SEQUENCE [LARGE SCALE GENOMIC DNA]</scope>
    <source>
        <strain evidence="2">Vaf-46</strain>
    </source>
</reference>
<dbReference type="AlphaFoldDB" id="A0A179BEF0"/>
<comment type="caution">
    <text evidence="2">The sequence shown here is derived from an EMBL/GenBank/DDBJ whole genome shotgun (WGS) entry which is preliminary data.</text>
</comment>
<accession>A0A179BEF0</accession>
<evidence type="ECO:0000313" key="2">
    <source>
        <dbReference type="EMBL" id="OAP90058.1"/>
    </source>
</evidence>
<organism evidence="2">
    <name type="scientific">Rhizobium leguminosarum</name>
    <dbReference type="NCBI Taxonomy" id="384"/>
    <lineage>
        <taxon>Bacteria</taxon>
        <taxon>Pseudomonadati</taxon>
        <taxon>Pseudomonadota</taxon>
        <taxon>Alphaproteobacteria</taxon>
        <taxon>Hyphomicrobiales</taxon>
        <taxon>Rhizobiaceae</taxon>
        <taxon>Rhizobium/Agrobacterium group</taxon>
        <taxon>Rhizobium</taxon>
    </lineage>
</organism>
<proteinExistence type="predicted"/>
<dbReference type="InterPro" id="IPR012924">
    <property type="entry name" value="TfuA_core"/>
</dbReference>
<sequence length="255" mass="28318">MGYEIVVFLGPTMSVADAREHLDALYLTPAGNGDIVRAVIEHDPSAIALIDGVFGQSPAVRHKEILWAMSRGVRVYGSSSMGAVRAAELTEYGMSGYGMVFRWYRRTSLADDADVAVAMAPAQLGSFPLGDALIDIRLTLKKAMHNRIIGRQLQVTLERLARSIHYAERSFGKLISIAAEHGISSQELRVLDLWLVDGKRKQKEADAIGLLALLSSNSFEMKKRSEPRSFELTEAFAYDMEYYNLTDILLDTDHH</sequence>
<gene>
    <name evidence="2" type="ORF">A4U53_31105</name>
</gene>
<dbReference type="Pfam" id="PF07812">
    <property type="entry name" value="TfuA"/>
    <property type="match status" value="1"/>
</dbReference>
<protein>
    <recommendedName>
        <fullName evidence="1">TfuA-like core domain-containing protein</fullName>
    </recommendedName>
</protein>
<feature type="domain" description="TfuA-like core" evidence="1">
    <location>
        <begin position="51"/>
        <end position="170"/>
    </location>
</feature>